<dbReference type="Proteomes" id="UP001229421">
    <property type="component" value="Unassembled WGS sequence"/>
</dbReference>
<organism evidence="2 3">
    <name type="scientific">Tagetes erecta</name>
    <name type="common">African marigold</name>
    <dbReference type="NCBI Taxonomy" id="13708"/>
    <lineage>
        <taxon>Eukaryota</taxon>
        <taxon>Viridiplantae</taxon>
        <taxon>Streptophyta</taxon>
        <taxon>Embryophyta</taxon>
        <taxon>Tracheophyta</taxon>
        <taxon>Spermatophyta</taxon>
        <taxon>Magnoliopsida</taxon>
        <taxon>eudicotyledons</taxon>
        <taxon>Gunneridae</taxon>
        <taxon>Pentapetalae</taxon>
        <taxon>asterids</taxon>
        <taxon>campanulids</taxon>
        <taxon>Asterales</taxon>
        <taxon>Asteraceae</taxon>
        <taxon>Asteroideae</taxon>
        <taxon>Heliantheae alliance</taxon>
        <taxon>Tageteae</taxon>
        <taxon>Tagetes</taxon>
    </lineage>
</organism>
<evidence type="ECO:0000313" key="2">
    <source>
        <dbReference type="EMBL" id="KAK1406496.1"/>
    </source>
</evidence>
<evidence type="ECO:0000256" key="1">
    <source>
        <dbReference type="SAM" id="MobiDB-lite"/>
    </source>
</evidence>
<protein>
    <submittedName>
        <fullName evidence="2">Uncharacterized protein</fullName>
    </submittedName>
</protein>
<keyword evidence="3" id="KW-1185">Reference proteome</keyword>
<sequence length="101" mass="11088">MVMIGKVAGNQNHSYASGSRFSTISKTQNLIYSATHHRKCLLQQLHSPSLGSFLPLPNPTSPPPPQTTTLSPSPEFTLTQILQNHRHHPSSVSDKFTGELK</sequence>
<comment type="caution">
    <text evidence="2">The sequence shown here is derived from an EMBL/GenBank/DDBJ whole genome shotgun (WGS) entry which is preliminary data.</text>
</comment>
<name>A0AAD8JPU3_TARER</name>
<reference evidence="2" key="1">
    <citation type="journal article" date="2023" name="bioRxiv">
        <title>Improved chromosome-level genome assembly for marigold (Tagetes erecta).</title>
        <authorList>
            <person name="Jiang F."/>
            <person name="Yuan L."/>
            <person name="Wang S."/>
            <person name="Wang H."/>
            <person name="Xu D."/>
            <person name="Wang A."/>
            <person name="Fan W."/>
        </authorList>
    </citation>
    <scope>NUCLEOTIDE SEQUENCE</scope>
    <source>
        <strain evidence="2">WSJ</strain>
        <tissue evidence="2">Leaf</tissue>
    </source>
</reference>
<feature type="region of interest" description="Disordered" evidence="1">
    <location>
        <begin position="51"/>
        <end position="71"/>
    </location>
</feature>
<accession>A0AAD8JPU3</accession>
<proteinExistence type="predicted"/>
<dbReference type="EMBL" id="JAUHHV010000012">
    <property type="protein sequence ID" value="KAK1406496.1"/>
    <property type="molecule type" value="Genomic_DNA"/>
</dbReference>
<feature type="compositionally biased region" description="Pro residues" evidence="1">
    <location>
        <begin position="56"/>
        <end position="66"/>
    </location>
</feature>
<dbReference type="AlphaFoldDB" id="A0AAD8JPU3"/>
<gene>
    <name evidence="2" type="ORF">QVD17_41870</name>
</gene>
<evidence type="ECO:0000313" key="3">
    <source>
        <dbReference type="Proteomes" id="UP001229421"/>
    </source>
</evidence>